<feature type="binding site" evidence="7 9">
    <location>
        <position position="301"/>
    </location>
    <ligand>
        <name>substrate</name>
    </ligand>
</feature>
<evidence type="ECO:0000256" key="7">
    <source>
        <dbReference type="HAMAP-Rule" id="MF_01201"/>
    </source>
</evidence>
<dbReference type="SUPFAM" id="SSF51419">
    <property type="entry name" value="PLP-binding barrel"/>
    <property type="match status" value="1"/>
</dbReference>
<dbReference type="AlphaFoldDB" id="A0AAW9DUM7"/>
<dbReference type="CDD" id="cd00430">
    <property type="entry name" value="PLPDE_III_AR"/>
    <property type="match status" value="1"/>
</dbReference>
<evidence type="ECO:0000256" key="9">
    <source>
        <dbReference type="PIRSR" id="PIRSR600821-52"/>
    </source>
</evidence>
<dbReference type="EC" id="5.1.1.1" evidence="4 7"/>
<evidence type="ECO:0000256" key="2">
    <source>
        <dbReference type="ARBA" id="ARBA00001933"/>
    </source>
</evidence>
<keyword evidence="6 7" id="KW-0413">Isomerase</keyword>
<feature type="active site" description="Proton acceptor; specific for D-alanine" evidence="7">
    <location>
        <position position="33"/>
    </location>
</feature>
<dbReference type="Proteomes" id="UP001279553">
    <property type="component" value="Unassembled WGS sequence"/>
</dbReference>
<dbReference type="InterPro" id="IPR020622">
    <property type="entry name" value="Ala_racemase_pyridoxalP-BS"/>
</dbReference>
<comment type="function">
    <text evidence="7">Catalyzes the interconversion of L-alanine and D-alanine. May also act on other amino acids.</text>
</comment>
<dbReference type="HAMAP" id="MF_01201">
    <property type="entry name" value="Ala_racemase"/>
    <property type="match status" value="1"/>
</dbReference>
<evidence type="ECO:0000313" key="11">
    <source>
        <dbReference type="EMBL" id="MDX5932017.1"/>
    </source>
</evidence>
<accession>A0AAW9DUM7</accession>
<dbReference type="PROSITE" id="PS00395">
    <property type="entry name" value="ALANINE_RACEMASE"/>
    <property type="match status" value="1"/>
</dbReference>
<evidence type="ECO:0000256" key="3">
    <source>
        <dbReference type="ARBA" id="ARBA00007880"/>
    </source>
</evidence>
<keyword evidence="5 7" id="KW-0663">Pyridoxal phosphate</keyword>
<evidence type="ECO:0000256" key="4">
    <source>
        <dbReference type="ARBA" id="ARBA00013089"/>
    </source>
</evidence>
<dbReference type="InterPro" id="IPR001608">
    <property type="entry name" value="Ala_racemase_N"/>
</dbReference>
<dbReference type="InterPro" id="IPR009006">
    <property type="entry name" value="Ala_racemase/Decarboxylase_C"/>
</dbReference>
<evidence type="ECO:0000313" key="12">
    <source>
        <dbReference type="Proteomes" id="UP001279553"/>
    </source>
</evidence>
<dbReference type="InterPro" id="IPR029066">
    <property type="entry name" value="PLP-binding_barrel"/>
</dbReference>
<dbReference type="Gene3D" id="2.40.37.10">
    <property type="entry name" value="Lyase, Ornithine Decarboxylase, Chain A, domain 1"/>
    <property type="match status" value="1"/>
</dbReference>
<protein>
    <recommendedName>
        <fullName evidence="4 7">Alanine racemase</fullName>
        <ecNumber evidence="4 7">5.1.1.1</ecNumber>
    </recommendedName>
</protein>
<keyword evidence="12" id="KW-1185">Reference proteome</keyword>
<comment type="catalytic activity">
    <reaction evidence="1 7">
        <text>L-alanine = D-alanine</text>
        <dbReference type="Rhea" id="RHEA:20249"/>
        <dbReference type="ChEBI" id="CHEBI:57416"/>
        <dbReference type="ChEBI" id="CHEBI:57972"/>
        <dbReference type="EC" id="5.1.1.1"/>
    </reaction>
</comment>
<evidence type="ECO:0000256" key="8">
    <source>
        <dbReference type="PIRSR" id="PIRSR600821-50"/>
    </source>
</evidence>
<gene>
    <name evidence="11" type="primary">alr</name>
    <name evidence="11" type="ORF">SIL87_14735</name>
</gene>
<dbReference type="PANTHER" id="PTHR30511">
    <property type="entry name" value="ALANINE RACEMASE"/>
    <property type="match status" value="1"/>
</dbReference>
<comment type="cofactor">
    <cofactor evidence="2 7 8">
        <name>pyridoxal 5'-phosphate</name>
        <dbReference type="ChEBI" id="CHEBI:597326"/>
    </cofactor>
</comment>
<name>A0AAW9DUM7_ACIAO</name>
<comment type="caution">
    <text evidence="11">The sequence shown here is derived from an EMBL/GenBank/DDBJ whole genome shotgun (WGS) entry which is preliminary data.</text>
</comment>
<dbReference type="EMBL" id="JAWXYB010000018">
    <property type="protein sequence ID" value="MDX5932017.1"/>
    <property type="molecule type" value="Genomic_DNA"/>
</dbReference>
<comment type="pathway">
    <text evidence="7">Amino-acid biosynthesis; D-alanine biosynthesis; D-alanine from L-alanine: step 1/1.</text>
</comment>
<organism evidence="11 12">
    <name type="scientific">Acidiphilium acidophilum</name>
    <name type="common">Thiobacillus acidophilus</name>
    <dbReference type="NCBI Taxonomy" id="76588"/>
    <lineage>
        <taxon>Bacteria</taxon>
        <taxon>Pseudomonadati</taxon>
        <taxon>Pseudomonadota</taxon>
        <taxon>Alphaproteobacteria</taxon>
        <taxon>Acetobacterales</taxon>
        <taxon>Acidocellaceae</taxon>
        <taxon>Acidiphilium</taxon>
    </lineage>
</organism>
<dbReference type="GO" id="GO:0030170">
    <property type="term" value="F:pyridoxal phosphate binding"/>
    <property type="evidence" value="ECO:0007669"/>
    <property type="project" value="UniProtKB-UniRule"/>
</dbReference>
<reference evidence="11 12" key="1">
    <citation type="submission" date="2023-11" db="EMBL/GenBank/DDBJ databases">
        <title>MicrobeMod: A computational toolkit for identifying prokaryotic methylation and restriction-modification with nanopore sequencing.</title>
        <authorList>
            <person name="Crits-Christoph A."/>
            <person name="Kang S.C."/>
            <person name="Lee H."/>
            <person name="Ostrov N."/>
        </authorList>
    </citation>
    <scope>NUCLEOTIDE SEQUENCE [LARGE SCALE GENOMIC DNA]</scope>
    <source>
        <strain evidence="11 12">DSMZ 700</strain>
    </source>
</reference>
<evidence type="ECO:0000256" key="6">
    <source>
        <dbReference type="ARBA" id="ARBA00023235"/>
    </source>
</evidence>
<proteinExistence type="inferred from homology"/>
<comment type="similarity">
    <text evidence="3 7">Belongs to the alanine racemase family.</text>
</comment>
<feature type="active site" description="Proton acceptor; specific for L-alanine" evidence="7">
    <location>
        <position position="253"/>
    </location>
</feature>
<dbReference type="SUPFAM" id="SSF50621">
    <property type="entry name" value="Alanine racemase C-terminal domain-like"/>
    <property type="match status" value="1"/>
</dbReference>
<dbReference type="Pfam" id="PF00842">
    <property type="entry name" value="Ala_racemase_C"/>
    <property type="match status" value="1"/>
</dbReference>
<feature type="binding site" evidence="7 9">
    <location>
        <position position="131"/>
    </location>
    <ligand>
        <name>substrate</name>
    </ligand>
</feature>
<dbReference type="PANTHER" id="PTHR30511:SF0">
    <property type="entry name" value="ALANINE RACEMASE, CATABOLIC-RELATED"/>
    <property type="match status" value="1"/>
</dbReference>
<dbReference type="InterPro" id="IPR000821">
    <property type="entry name" value="Ala_racemase"/>
</dbReference>
<dbReference type="GO" id="GO:0030632">
    <property type="term" value="P:D-alanine biosynthetic process"/>
    <property type="evidence" value="ECO:0007669"/>
    <property type="project" value="UniProtKB-UniRule"/>
</dbReference>
<evidence type="ECO:0000256" key="1">
    <source>
        <dbReference type="ARBA" id="ARBA00000316"/>
    </source>
</evidence>
<dbReference type="Gene3D" id="3.20.20.10">
    <property type="entry name" value="Alanine racemase"/>
    <property type="match status" value="1"/>
</dbReference>
<dbReference type="PRINTS" id="PR00992">
    <property type="entry name" value="ALARACEMASE"/>
</dbReference>
<evidence type="ECO:0000256" key="5">
    <source>
        <dbReference type="ARBA" id="ARBA00022898"/>
    </source>
</evidence>
<feature type="modified residue" description="N6-(pyridoxal phosphate)lysine" evidence="7 8">
    <location>
        <position position="33"/>
    </location>
</feature>
<dbReference type="GO" id="GO:0008784">
    <property type="term" value="F:alanine racemase activity"/>
    <property type="evidence" value="ECO:0007669"/>
    <property type="project" value="UniProtKB-UniRule"/>
</dbReference>
<feature type="domain" description="Alanine racemase C-terminal" evidence="10">
    <location>
        <begin position="232"/>
        <end position="356"/>
    </location>
</feature>
<dbReference type="NCBIfam" id="TIGR00492">
    <property type="entry name" value="alr"/>
    <property type="match status" value="1"/>
</dbReference>
<dbReference type="SMART" id="SM01005">
    <property type="entry name" value="Ala_racemase_C"/>
    <property type="match status" value="1"/>
</dbReference>
<evidence type="ECO:0000259" key="10">
    <source>
        <dbReference type="SMART" id="SM01005"/>
    </source>
</evidence>
<dbReference type="GO" id="GO:0005829">
    <property type="term" value="C:cytosol"/>
    <property type="evidence" value="ECO:0007669"/>
    <property type="project" value="TreeGrafter"/>
</dbReference>
<sequence length="358" mass="37611">MFAPTLTIDVGAVIANWSRLAARHAGETAAVLKADAYGLGAALIGPALAQAGCRRFFVATADEGAALRSVLPTAWIAVLNGCPPGAERDFAGHSLIPALNSLADAIRWSDAAHKSDRRFPALLHVDTGMNRLGVDSADLARLVTEPERIGGASLQYVMSHLISAERPEAAETEIQAKRFAAVAASFPGLRTSFANSAGLFLGPDFASDLARPGIALYGGNPTPGSANPMRPVVHLAAPIVQVRAIEAGETVGYDASWQAMRPSRIATIAVGYADGMPRALAGRLVAQHQGRGIRSVGRISMDLMTFDVTDYPDILVGDAIELIGPNHGIDDIATEAGTIGYEILTSLGRRYRRVAKSV</sequence>
<dbReference type="InterPro" id="IPR011079">
    <property type="entry name" value="Ala_racemase_C"/>
</dbReference>
<dbReference type="RefSeq" id="WP_319614868.1">
    <property type="nucleotide sequence ID" value="NZ_JAWXYB010000018.1"/>
</dbReference>
<dbReference type="Pfam" id="PF01168">
    <property type="entry name" value="Ala_racemase_N"/>
    <property type="match status" value="1"/>
</dbReference>